<protein>
    <submittedName>
        <fullName evidence="4">Dinitrogenase iron-molybdenum cofactor</fullName>
    </submittedName>
</protein>
<proteinExistence type="predicted"/>
<dbReference type="SUPFAM" id="SSF53146">
    <property type="entry name" value="Nitrogenase accessory factor-like"/>
    <property type="match status" value="1"/>
</dbReference>
<organism evidence="4 5">
    <name type="scientific">Vibrio albus</name>
    <dbReference type="NCBI Taxonomy" id="2200953"/>
    <lineage>
        <taxon>Bacteria</taxon>
        <taxon>Pseudomonadati</taxon>
        <taxon>Pseudomonadota</taxon>
        <taxon>Gammaproteobacteria</taxon>
        <taxon>Vibrionales</taxon>
        <taxon>Vibrionaceae</taxon>
        <taxon>Vibrio</taxon>
    </lineage>
</organism>
<reference evidence="4 5" key="1">
    <citation type="submission" date="2018-05" db="EMBL/GenBank/DDBJ databases">
        <title>Vibrio limimaris sp. nov., isolated from marine sediment.</title>
        <authorList>
            <person name="Li C.-M."/>
        </authorList>
    </citation>
    <scope>NUCLEOTIDE SEQUENCE [LARGE SCALE GENOMIC DNA]</scope>
    <source>
        <strain evidence="4 5">E4404</strain>
    </source>
</reference>
<feature type="domain" description="Dinitrogenase iron-molybdenum cofactor biosynthesis" evidence="3">
    <location>
        <begin position="10"/>
        <end position="97"/>
    </location>
</feature>
<dbReference type="Pfam" id="PF02579">
    <property type="entry name" value="Nitro_FeMo-Co"/>
    <property type="match status" value="1"/>
</dbReference>
<dbReference type="InterPro" id="IPR036105">
    <property type="entry name" value="DiNase_FeMo-co_biosyn_sf"/>
</dbReference>
<dbReference type="Gene3D" id="3.30.420.130">
    <property type="entry name" value="Dinitrogenase iron-molybdenum cofactor biosynthesis domain"/>
    <property type="match status" value="1"/>
</dbReference>
<evidence type="ECO:0000259" key="3">
    <source>
        <dbReference type="Pfam" id="PF02579"/>
    </source>
</evidence>
<dbReference type="EMBL" id="QFWT01000002">
    <property type="protein sequence ID" value="PWI34529.1"/>
    <property type="molecule type" value="Genomic_DNA"/>
</dbReference>
<accession>A0A2U3BCL6</accession>
<gene>
    <name evidence="4" type="ORF">DI392_05320</name>
</gene>
<evidence type="ECO:0000256" key="1">
    <source>
        <dbReference type="ARBA" id="ARBA00023231"/>
    </source>
</evidence>
<dbReference type="AlphaFoldDB" id="A0A2U3BCL6"/>
<dbReference type="InterPro" id="IPR003731">
    <property type="entry name" value="Di-Nase_FeMo-co_biosynth"/>
</dbReference>
<dbReference type="Proteomes" id="UP000245362">
    <property type="component" value="Unassembled WGS sequence"/>
</dbReference>
<feature type="region of interest" description="Disordered" evidence="2">
    <location>
        <begin position="108"/>
        <end position="134"/>
    </location>
</feature>
<dbReference type="RefSeq" id="WP_109318865.1">
    <property type="nucleotide sequence ID" value="NZ_QFWT01000002.1"/>
</dbReference>
<dbReference type="InterPro" id="IPR051840">
    <property type="entry name" value="NifX/NifY_domain"/>
</dbReference>
<keyword evidence="5" id="KW-1185">Reference proteome</keyword>
<dbReference type="PANTHER" id="PTHR33937">
    <property type="entry name" value="IRON-MOLYBDENUM PROTEIN-RELATED-RELATED"/>
    <property type="match status" value="1"/>
</dbReference>
<dbReference type="PANTHER" id="PTHR33937:SF2">
    <property type="entry name" value="DINITROGENASE IRON-MOLYBDENUM COFACTOR BIOSYNTHESIS DOMAIN-CONTAINING PROTEIN"/>
    <property type="match status" value="1"/>
</dbReference>
<evidence type="ECO:0000256" key="2">
    <source>
        <dbReference type="SAM" id="MobiDB-lite"/>
    </source>
</evidence>
<keyword evidence="1" id="KW-0535">Nitrogen fixation</keyword>
<evidence type="ECO:0000313" key="5">
    <source>
        <dbReference type="Proteomes" id="UP000245362"/>
    </source>
</evidence>
<sequence>MIYVIPHSRDNVANHFMKARKFTFLNDDNTVIKTVDSPAAGNSSCSDKSKAIKLIQEMKVDAVILHNIGERSLGKLLNAGIRVFQLQENASVSNALNSPVTELTDVKQARPSHNHEKKGGSCCGSHNKDTAPRIGQQTMTSALNKISSIRPVN</sequence>
<evidence type="ECO:0000313" key="4">
    <source>
        <dbReference type="EMBL" id="PWI34529.1"/>
    </source>
</evidence>
<name>A0A2U3BCL6_9VIBR</name>
<dbReference type="OrthoDB" id="6215304at2"/>
<feature type="compositionally biased region" description="Basic and acidic residues" evidence="2">
    <location>
        <begin position="108"/>
        <end position="119"/>
    </location>
</feature>
<comment type="caution">
    <text evidence="4">The sequence shown here is derived from an EMBL/GenBank/DDBJ whole genome shotgun (WGS) entry which is preliminary data.</text>
</comment>